<feature type="compositionally biased region" description="Acidic residues" evidence="1">
    <location>
        <begin position="232"/>
        <end position="241"/>
    </location>
</feature>
<proteinExistence type="predicted"/>
<feature type="compositionally biased region" description="Pro residues" evidence="1">
    <location>
        <begin position="76"/>
        <end position="88"/>
    </location>
</feature>
<feature type="compositionally biased region" description="Low complexity" evidence="1">
    <location>
        <begin position="242"/>
        <end position="279"/>
    </location>
</feature>
<feature type="compositionally biased region" description="Low complexity" evidence="1">
    <location>
        <begin position="164"/>
        <end position="178"/>
    </location>
</feature>
<sequence>MSGLHHSVLHLFTQQHARPDSSNMVAFKGELMVLVLALGTVLAEPAFRRQQVQQAQQPKEEELDATTEPPTEEPPAEPQQPRATPKPRPQTAAVRSEKQQVTQGEYHVILPDGRLQRVQFATQARQDQQQQVAAPAQQAVRQGKYYVVLPDGSLQQVEFAAKVQQQEAPEQRQPASPATSRRPTARPQQQQAAAAPAVPVAQAQYFVVLADGSQQEVQYFGRVEATPAGNQDDQDADDDEPAATNAASPAAAPRPAAPRPQAAQRRPQPERQQAQQARPVVLLPQQEPLQEPAVPSSFVAELRFMEVPPITGPVYSYSQPLVRVQRGF</sequence>
<gene>
    <name evidence="3" type="primary">LOC113214413</name>
</gene>
<name>A0A9C6XVV7_FRAOC</name>
<accession>A0A9C6XVV7</accession>
<evidence type="ECO:0000256" key="1">
    <source>
        <dbReference type="SAM" id="MobiDB-lite"/>
    </source>
</evidence>
<dbReference type="Proteomes" id="UP000504606">
    <property type="component" value="Unplaced"/>
</dbReference>
<dbReference type="KEGG" id="foc:113214413"/>
<feature type="region of interest" description="Disordered" evidence="1">
    <location>
        <begin position="160"/>
        <end position="195"/>
    </location>
</feature>
<keyword evidence="3" id="KW-0396">Initiation factor</keyword>
<evidence type="ECO:0000313" key="2">
    <source>
        <dbReference type="Proteomes" id="UP000504606"/>
    </source>
</evidence>
<feature type="compositionally biased region" description="Acidic residues" evidence="1">
    <location>
        <begin position="61"/>
        <end position="75"/>
    </location>
</feature>
<protein>
    <submittedName>
        <fullName evidence="3">Translation initiation factor IF-2</fullName>
    </submittedName>
</protein>
<dbReference type="AlphaFoldDB" id="A0A9C6XVV7"/>
<organism evidence="2 3">
    <name type="scientific">Frankliniella occidentalis</name>
    <name type="common">Western flower thrips</name>
    <name type="synonym">Euthrips occidentalis</name>
    <dbReference type="NCBI Taxonomy" id="133901"/>
    <lineage>
        <taxon>Eukaryota</taxon>
        <taxon>Metazoa</taxon>
        <taxon>Ecdysozoa</taxon>
        <taxon>Arthropoda</taxon>
        <taxon>Hexapoda</taxon>
        <taxon>Insecta</taxon>
        <taxon>Pterygota</taxon>
        <taxon>Neoptera</taxon>
        <taxon>Paraneoptera</taxon>
        <taxon>Thysanoptera</taxon>
        <taxon>Terebrantia</taxon>
        <taxon>Thripoidea</taxon>
        <taxon>Thripidae</taxon>
        <taxon>Frankliniella</taxon>
    </lineage>
</organism>
<feature type="region of interest" description="Disordered" evidence="1">
    <location>
        <begin position="226"/>
        <end position="288"/>
    </location>
</feature>
<keyword evidence="2" id="KW-1185">Reference proteome</keyword>
<dbReference type="GeneID" id="113214413"/>
<dbReference type="RefSeq" id="XP_052133349.1">
    <property type="nucleotide sequence ID" value="XM_052277389.1"/>
</dbReference>
<keyword evidence="3" id="KW-0648">Protein biosynthesis</keyword>
<feature type="region of interest" description="Disordered" evidence="1">
    <location>
        <begin position="52"/>
        <end position="107"/>
    </location>
</feature>
<evidence type="ECO:0000313" key="3">
    <source>
        <dbReference type="RefSeq" id="XP_052133349.1"/>
    </source>
</evidence>
<reference evidence="3" key="1">
    <citation type="submission" date="2025-08" db="UniProtKB">
        <authorList>
            <consortium name="RefSeq"/>
        </authorList>
    </citation>
    <scope>IDENTIFICATION</scope>
    <source>
        <tissue evidence="3">Whole organism</tissue>
    </source>
</reference>
<dbReference type="GO" id="GO:0003743">
    <property type="term" value="F:translation initiation factor activity"/>
    <property type="evidence" value="ECO:0007669"/>
    <property type="project" value="UniProtKB-KW"/>
</dbReference>